<evidence type="ECO:0000259" key="10">
    <source>
        <dbReference type="PROSITE" id="PS50893"/>
    </source>
</evidence>
<sequence length="535" mass="59151">MGLLGLQVGLGVAGTLLATLQNAARDLLGDTLQNRIHRRILEKAAGLELAHFENPKTYDALLGATYEVGSRPLGVFTQLVALAQAVLTLSSIGFLMSRLGWAVMPLVLLASLPGVLVASRFGFENYRMIRRRAPEARMQNYLAQVLVDDDYVKEVRIFGFEGYVLGRWQEVYRKFRAQLVPLVYQRGAWGFAASLASAILIALATLQVLARAAAGRISVGDFALFAQGIVQVQGTFSSLLGGLSGIYQNLLYMRNLFEFLELPARNLDTGEEWKGPIHSVEFQDVSFRYPLTEREVLKGVSFRLERGQSMALVGENGAGKTTVVKLLTRLYEPSAGRILLNGQDARRYSPRSVQKQISSIFQDYARYALTARENVALSRIEEQANRAGLEQASRKGGADEVIAALPEGYDTQLGRQFNRGLQLSGGQWQRLALSRLYFRGSSVLVFDEPTAALDAAAEFEVIEALRQQAKDRITLIISHRFSTVRLADVIVVLEDGRVSEQGSHEELLRQGGTYATLFRLQARGYQEQAEGQGKL</sequence>
<evidence type="ECO:0000256" key="6">
    <source>
        <dbReference type="ARBA" id="ARBA00022840"/>
    </source>
</evidence>
<feature type="transmembrane region" description="Helical" evidence="9">
    <location>
        <begin position="188"/>
        <end position="210"/>
    </location>
</feature>
<gene>
    <name evidence="12" type="primary">msbA_6</name>
    <name evidence="12" type="ORF">Mterra_03542</name>
</gene>
<evidence type="ECO:0000256" key="1">
    <source>
        <dbReference type="ARBA" id="ARBA00004651"/>
    </source>
</evidence>
<dbReference type="FunFam" id="3.40.50.300:FF:000221">
    <property type="entry name" value="Multidrug ABC transporter ATP-binding protein"/>
    <property type="match status" value="1"/>
</dbReference>
<dbReference type="SUPFAM" id="SSF90123">
    <property type="entry name" value="ABC transporter transmembrane region"/>
    <property type="match status" value="1"/>
</dbReference>
<reference evidence="12 13" key="1">
    <citation type="submission" date="2018-08" db="EMBL/GenBank/DDBJ databases">
        <title>Meiothermus terrae DSM 26712 genome sequencing project.</title>
        <authorList>
            <person name="Da Costa M.S."/>
            <person name="Albuquerque L."/>
            <person name="Raposo P."/>
            <person name="Froufe H.J.C."/>
            <person name="Barroso C.S."/>
            <person name="Egas C."/>
        </authorList>
    </citation>
    <scope>NUCLEOTIDE SEQUENCE [LARGE SCALE GENOMIC DNA]</scope>
    <source>
        <strain evidence="12 13">DSM 26712</strain>
    </source>
</reference>
<evidence type="ECO:0000256" key="3">
    <source>
        <dbReference type="ARBA" id="ARBA00022475"/>
    </source>
</evidence>
<evidence type="ECO:0000256" key="7">
    <source>
        <dbReference type="ARBA" id="ARBA00022989"/>
    </source>
</evidence>
<dbReference type="InterPro" id="IPR039421">
    <property type="entry name" value="Type_1_exporter"/>
</dbReference>
<dbReference type="GO" id="GO:0016887">
    <property type="term" value="F:ATP hydrolysis activity"/>
    <property type="evidence" value="ECO:0007669"/>
    <property type="project" value="InterPro"/>
</dbReference>
<evidence type="ECO:0000256" key="9">
    <source>
        <dbReference type="SAM" id="Phobius"/>
    </source>
</evidence>
<proteinExistence type="predicted"/>
<name>A0A399E6V5_9DEIN</name>
<dbReference type="InterPro" id="IPR017871">
    <property type="entry name" value="ABC_transporter-like_CS"/>
</dbReference>
<keyword evidence="3" id="KW-1003">Cell membrane</keyword>
<dbReference type="InterPro" id="IPR011527">
    <property type="entry name" value="ABC1_TM_dom"/>
</dbReference>
<dbReference type="Pfam" id="PF00005">
    <property type="entry name" value="ABC_tran"/>
    <property type="match status" value="1"/>
</dbReference>
<dbReference type="PROSITE" id="PS00211">
    <property type="entry name" value="ABC_TRANSPORTER_1"/>
    <property type="match status" value="1"/>
</dbReference>
<evidence type="ECO:0000256" key="5">
    <source>
        <dbReference type="ARBA" id="ARBA00022741"/>
    </source>
</evidence>
<dbReference type="GO" id="GO:0034040">
    <property type="term" value="F:ATPase-coupled lipid transmembrane transporter activity"/>
    <property type="evidence" value="ECO:0007669"/>
    <property type="project" value="TreeGrafter"/>
</dbReference>
<comment type="subcellular location">
    <subcellularLocation>
        <location evidence="1">Cell membrane</location>
        <topology evidence="1">Multi-pass membrane protein</topology>
    </subcellularLocation>
</comment>
<evidence type="ECO:0000313" key="12">
    <source>
        <dbReference type="EMBL" id="RIH80195.1"/>
    </source>
</evidence>
<keyword evidence="4 9" id="KW-0812">Transmembrane</keyword>
<keyword evidence="5" id="KW-0547">Nucleotide-binding</keyword>
<dbReference type="GO" id="GO:0140359">
    <property type="term" value="F:ABC-type transporter activity"/>
    <property type="evidence" value="ECO:0007669"/>
    <property type="project" value="InterPro"/>
</dbReference>
<dbReference type="Gene3D" id="1.20.1560.10">
    <property type="entry name" value="ABC transporter type 1, transmembrane domain"/>
    <property type="match status" value="1"/>
</dbReference>
<evidence type="ECO:0000259" key="11">
    <source>
        <dbReference type="PROSITE" id="PS50929"/>
    </source>
</evidence>
<keyword evidence="6 12" id="KW-0067">ATP-binding</keyword>
<accession>A0A399E6V5</accession>
<dbReference type="Pfam" id="PF00664">
    <property type="entry name" value="ABC_membrane"/>
    <property type="match status" value="1"/>
</dbReference>
<dbReference type="GO" id="GO:0005524">
    <property type="term" value="F:ATP binding"/>
    <property type="evidence" value="ECO:0007669"/>
    <property type="project" value="UniProtKB-KW"/>
</dbReference>
<evidence type="ECO:0000256" key="8">
    <source>
        <dbReference type="ARBA" id="ARBA00023136"/>
    </source>
</evidence>
<dbReference type="AlphaFoldDB" id="A0A399E6V5"/>
<dbReference type="PROSITE" id="PS50929">
    <property type="entry name" value="ABC_TM1F"/>
    <property type="match status" value="1"/>
</dbReference>
<dbReference type="GO" id="GO:0005886">
    <property type="term" value="C:plasma membrane"/>
    <property type="evidence" value="ECO:0007669"/>
    <property type="project" value="UniProtKB-SubCell"/>
</dbReference>
<dbReference type="EC" id="3.6.3.-" evidence="12"/>
<comment type="caution">
    <text evidence="12">The sequence shown here is derived from an EMBL/GenBank/DDBJ whole genome shotgun (WGS) entry which is preliminary data.</text>
</comment>
<keyword evidence="12" id="KW-0378">Hydrolase</keyword>
<dbReference type="InterPro" id="IPR036640">
    <property type="entry name" value="ABC1_TM_sf"/>
</dbReference>
<feature type="domain" description="ABC transporter" evidence="10">
    <location>
        <begin position="280"/>
        <end position="520"/>
    </location>
</feature>
<dbReference type="Gene3D" id="3.40.50.300">
    <property type="entry name" value="P-loop containing nucleotide triphosphate hydrolases"/>
    <property type="match status" value="1"/>
</dbReference>
<organism evidence="12 13">
    <name type="scientific">Calidithermus terrae</name>
    <dbReference type="NCBI Taxonomy" id="1408545"/>
    <lineage>
        <taxon>Bacteria</taxon>
        <taxon>Thermotogati</taxon>
        <taxon>Deinococcota</taxon>
        <taxon>Deinococci</taxon>
        <taxon>Thermales</taxon>
        <taxon>Thermaceae</taxon>
        <taxon>Calidithermus</taxon>
    </lineage>
</organism>
<keyword evidence="8 9" id="KW-0472">Membrane</keyword>
<dbReference type="InterPro" id="IPR027417">
    <property type="entry name" value="P-loop_NTPase"/>
</dbReference>
<dbReference type="InterPro" id="IPR003593">
    <property type="entry name" value="AAA+_ATPase"/>
</dbReference>
<dbReference type="SUPFAM" id="SSF52540">
    <property type="entry name" value="P-loop containing nucleoside triphosphate hydrolases"/>
    <property type="match status" value="1"/>
</dbReference>
<dbReference type="SMART" id="SM00382">
    <property type="entry name" value="AAA"/>
    <property type="match status" value="1"/>
</dbReference>
<keyword evidence="7 9" id="KW-1133">Transmembrane helix</keyword>
<keyword evidence="13" id="KW-1185">Reference proteome</keyword>
<dbReference type="InterPro" id="IPR003439">
    <property type="entry name" value="ABC_transporter-like_ATP-bd"/>
</dbReference>
<evidence type="ECO:0000313" key="13">
    <source>
        <dbReference type="Proteomes" id="UP000265715"/>
    </source>
</evidence>
<dbReference type="Proteomes" id="UP000265715">
    <property type="component" value="Unassembled WGS sequence"/>
</dbReference>
<dbReference type="PROSITE" id="PS50893">
    <property type="entry name" value="ABC_TRANSPORTER_2"/>
    <property type="match status" value="1"/>
</dbReference>
<dbReference type="PANTHER" id="PTHR24221:SF646">
    <property type="entry name" value="HAEMOLYSIN SECRETION ATP-BINDING PROTEIN"/>
    <property type="match status" value="1"/>
</dbReference>
<evidence type="ECO:0000256" key="4">
    <source>
        <dbReference type="ARBA" id="ARBA00022692"/>
    </source>
</evidence>
<dbReference type="EMBL" id="QXDL01000235">
    <property type="protein sequence ID" value="RIH80195.1"/>
    <property type="molecule type" value="Genomic_DNA"/>
</dbReference>
<feature type="transmembrane region" description="Helical" evidence="9">
    <location>
        <begin position="102"/>
        <end position="123"/>
    </location>
</feature>
<feature type="domain" description="ABC transmembrane type-1" evidence="11">
    <location>
        <begin position="1"/>
        <end position="248"/>
    </location>
</feature>
<protein>
    <submittedName>
        <fullName evidence="12">Lipid A export ATP-binding/permease protein MsbA</fullName>
        <ecNumber evidence="12">3.6.3.-</ecNumber>
    </submittedName>
</protein>
<evidence type="ECO:0000256" key="2">
    <source>
        <dbReference type="ARBA" id="ARBA00022448"/>
    </source>
</evidence>
<dbReference type="PANTHER" id="PTHR24221">
    <property type="entry name" value="ATP-BINDING CASSETTE SUB-FAMILY B"/>
    <property type="match status" value="1"/>
</dbReference>
<keyword evidence="2" id="KW-0813">Transport</keyword>